<evidence type="ECO:0000313" key="7">
    <source>
        <dbReference type="EMBL" id="ORY48683.1"/>
    </source>
</evidence>
<dbReference type="EMBL" id="MCGO01000011">
    <property type="protein sequence ID" value="ORY48683.1"/>
    <property type="molecule type" value="Genomic_DNA"/>
</dbReference>
<keyword evidence="8" id="KW-1185">Reference proteome</keyword>
<dbReference type="Gene3D" id="3.80.10.10">
    <property type="entry name" value="Ribonuclease Inhibitor"/>
    <property type="match status" value="2"/>
</dbReference>
<name>A0A1Y2CNW3_9FUNG</name>
<dbReference type="PANTHER" id="PTHR48064">
    <property type="entry name" value="OS01G0750400 PROTEIN"/>
    <property type="match status" value="1"/>
</dbReference>
<dbReference type="FunFam" id="3.80.10.10:FF:000041">
    <property type="entry name" value="LRR receptor-like serine/threonine-protein kinase ERECTA"/>
    <property type="match status" value="1"/>
</dbReference>
<proteinExistence type="predicted"/>
<evidence type="ECO:0000256" key="5">
    <source>
        <dbReference type="ARBA" id="ARBA00022989"/>
    </source>
</evidence>
<evidence type="ECO:0000256" key="3">
    <source>
        <dbReference type="ARBA" id="ARBA00022692"/>
    </source>
</evidence>
<evidence type="ECO:0000256" key="4">
    <source>
        <dbReference type="ARBA" id="ARBA00022737"/>
    </source>
</evidence>
<dbReference type="PROSITE" id="PS51450">
    <property type="entry name" value="LRR"/>
    <property type="match status" value="1"/>
</dbReference>
<evidence type="ECO:0000256" key="1">
    <source>
        <dbReference type="ARBA" id="ARBA00004370"/>
    </source>
</evidence>
<dbReference type="Pfam" id="PF00560">
    <property type="entry name" value="LRR_1"/>
    <property type="match status" value="2"/>
</dbReference>
<dbReference type="GO" id="GO:0016020">
    <property type="term" value="C:membrane"/>
    <property type="evidence" value="ECO:0007669"/>
    <property type="project" value="UniProtKB-SubCell"/>
</dbReference>
<dbReference type="AlphaFoldDB" id="A0A1Y2CNW3"/>
<reference evidence="7 8" key="1">
    <citation type="submission" date="2016-07" db="EMBL/GenBank/DDBJ databases">
        <title>Pervasive Adenine N6-methylation of Active Genes in Fungi.</title>
        <authorList>
            <consortium name="DOE Joint Genome Institute"/>
            <person name="Mondo S.J."/>
            <person name="Dannebaum R.O."/>
            <person name="Kuo R.C."/>
            <person name="Labutti K."/>
            <person name="Haridas S."/>
            <person name="Kuo A."/>
            <person name="Salamov A."/>
            <person name="Ahrendt S.R."/>
            <person name="Lipzen A."/>
            <person name="Sullivan W."/>
            <person name="Andreopoulos W.B."/>
            <person name="Clum A."/>
            <person name="Lindquist E."/>
            <person name="Daum C."/>
            <person name="Ramamoorthy G.K."/>
            <person name="Gryganskyi A."/>
            <person name="Culley D."/>
            <person name="Magnuson J.K."/>
            <person name="James T.Y."/>
            <person name="O'Malley M.A."/>
            <person name="Stajich J.E."/>
            <person name="Spatafora J.W."/>
            <person name="Visel A."/>
            <person name="Grigoriev I.V."/>
        </authorList>
    </citation>
    <scope>NUCLEOTIDE SEQUENCE [LARGE SCALE GENOMIC DNA]</scope>
    <source>
        <strain evidence="7 8">JEL800</strain>
    </source>
</reference>
<evidence type="ECO:0000256" key="2">
    <source>
        <dbReference type="ARBA" id="ARBA00022614"/>
    </source>
</evidence>
<dbReference type="InterPro" id="IPR001611">
    <property type="entry name" value="Leu-rich_rpt"/>
</dbReference>
<keyword evidence="4" id="KW-0677">Repeat</keyword>
<keyword evidence="6" id="KW-0472">Membrane</keyword>
<dbReference type="Pfam" id="PF13855">
    <property type="entry name" value="LRR_8"/>
    <property type="match status" value="1"/>
</dbReference>
<dbReference type="Proteomes" id="UP000193642">
    <property type="component" value="Unassembled WGS sequence"/>
</dbReference>
<evidence type="ECO:0000313" key="8">
    <source>
        <dbReference type="Proteomes" id="UP000193642"/>
    </source>
</evidence>
<dbReference type="SMART" id="SM00369">
    <property type="entry name" value="LRR_TYP"/>
    <property type="match status" value="4"/>
</dbReference>
<protein>
    <submittedName>
        <fullName evidence="7">RNI-like protein</fullName>
    </submittedName>
</protein>
<dbReference type="PRINTS" id="PR00019">
    <property type="entry name" value="LEURICHRPT"/>
</dbReference>
<dbReference type="FunFam" id="3.80.10.10:FF:000129">
    <property type="entry name" value="Leucine-rich repeat receptor-like kinase"/>
    <property type="match status" value="1"/>
</dbReference>
<keyword evidence="5" id="KW-1133">Transmembrane helix</keyword>
<dbReference type="InterPro" id="IPR032675">
    <property type="entry name" value="LRR_dom_sf"/>
</dbReference>
<dbReference type="PANTHER" id="PTHR48064:SF6">
    <property type="entry name" value="RECEPTOR-LIKE PROTEIN KINASE 2"/>
    <property type="match status" value="1"/>
</dbReference>
<dbReference type="InterPro" id="IPR003591">
    <property type="entry name" value="Leu-rich_rpt_typical-subtyp"/>
</dbReference>
<keyword evidence="2" id="KW-0433">Leucine-rich repeat</keyword>
<evidence type="ECO:0000256" key="6">
    <source>
        <dbReference type="ARBA" id="ARBA00023136"/>
    </source>
</evidence>
<dbReference type="STRING" id="329046.A0A1Y2CNW3"/>
<dbReference type="OrthoDB" id="2137843at2759"/>
<sequence length="268" mass="29789">MNGNTLNGTIPSWITDFTMLRYLDLSNNRLTGPIPPELANLKNLDYLHLEYNQLNGTIPSSLLTLPKRNFDMNCLTNAPNQNTSCAPPSPFASITLPSINYDCAIVSNAFTKMGFARRIPSTGTQCCTWDTSYIRCNEQGFVTALNFEHSQLRGGIDVDLFGLSQLTMLNLNNNYLSQQIPTQLGELTQLQLLDLSFNQLSGGIPDVFSGMDLLARVYLLSIWLLGRKKWLTQCVRSNNQLTGTIPSSLGALSHLQDMYVSQNPQCNI</sequence>
<dbReference type="InterPro" id="IPR053038">
    <property type="entry name" value="RLP_Defense"/>
</dbReference>
<comment type="caution">
    <text evidence="7">The sequence shown here is derived from an EMBL/GenBank/DDBJ whole genome shotgun (WGS) entry which is preliminary data.</text>
</comment>
<keyword evidence="3" id="KW-0812">Transmembrane</keyword>
<dbReference type="SUPFAM" id="SSF52047">
    <property type="entry name" value="RNI-like"/>
    <property type="match status" value="1"/>
</dbReference>
<organism evidence="7 8">
    <name type="scientific">Rhizoclosmatium globosum</name>
    <dbReference type="NCBI Taxonomy" id="329046"/>
    <lineage>
        <taxon>Eukaryota</taxon>
        <taxon>Fungi</taxon>
        <taxon>Fungi incertae sedis</taxon>
        <taxon>Chytridiomycota</taxon>
        <taxon>Chytridiomycota incertae sedis</taxon>
        <taxon>Chytridiomycetes</taxon>
        <taxon>Chytridiales</taxon>
        <taxon>Chytriomycetaceae</taxon>
        <taxon>Rhizoclosmatium</taxon>
    </lineage>
</organism>
<gene>
    <name evidence="7" type="ORF">BCR33DRAFT_41741</name>
</gene>
<comment type="subcellular location">
    <subcellularLocation>
        <location evidence="1">Membrane</location>
    </subcellularLocation>
</comment>
<accession>A0A1Y2CNW3</accession>